<dbReference type="PANTHER" id="PTHR42923:SF24">
    <property type="entry name" value="OS04G0560500 PROTEIN"/>
    <property type="match status" value="1"/>
</dbReference>
<dbReference type="EMBL" id="JAPFFI010000004">
    <property type="protein sequence ID" value="KAJ6395661.1"/>
    <property type="molecule type" value="Genomic_DNA"/>
</dbReference>
<organism evidence="1 2">
    <name type="scientific">Salix suchowensis</name>
    <dbReference type="NCBI Taxonomy" id="1278906"/>
    <lineage>
        <taxon>Eukaryota</taxon>
        <taxon>Viridiplantae</taxon>
        <taxon>Streptophyta</taxon>
        <taxon>Embryophyta</taxon>
        <taxon>Tracheophyta</taxon>
        <taxon>Spermatophyta</taxon>
        <taxon>Magnoliopsida</taxon>
        <taxon>eudicotyledons</taxon>
        <taxon>Gunneridae</taxon>
        <taxon>Pentapetalae</taxon>
        <taxon>rosids</taxon>
        <taxon>fabids</taxon>
        <taxon>Malpighiales</taxon>
        <taxon>Salicaceae</taxon>
        <taxon>Saliceae</taxon>
        <taxon>Salix</taxon>
    </lineage>
</organism>
<proteinExistence type="predicted"/>
<dbReference type="PANTHER" id="PTHR42923">
    <property type="entry name" value="PROTOPORPHYRINOGEN OXIDASE"/>
    <property type="match status" value="1"/>
</dbReference>
<gene>
    <name evidence="1" type="ORF">OIU77_020839</name>
</gene>
<evidence type="ECO:0000313" key="1">
    <source>
        <dbReference type="EMBL" id="KAJ6395661.1"/>
    </source>
</evidence>
<sequence>MESTNSSSKKKVDIVGSDWSGLGAAYHLCNQSAQYSKEGLEVEFPVLQDRPELPAPLGILFYTQGDFDVVWCRGPVKERIFNPWMELMSMKGCRFVDRKKVTDLSFDDKTGCISYVFVTMRHTRQMKLFWLSELPQSKNSLRKVLSTREEFLKVLNLDASDLVSTKLWLGKKIRIPFARNVCSSFDDSSGCNLNDLFDEHRNSPATILQADFYHANELLPLKDEHIAPKVMSYLSKCVKDLEAARVTNVEITRFPKSLTHFFPAGNRVVDFLGEGNYAKIIPQEEDEPHTQALRNLNRNFKELMSQFRLSDYLLQ</sequence>
<protein>
    <submittedName>
        <fullName evidence="1">Uncharacterized protein</fullName>
    </submittedName>
</protein>
<dbReference type="Proteomes" id="UP001141253">
    <property type="component" value="Chromosome 4"/>
</dbReference>
<evidence type="ECO:0000313" key="2">
    <source>
        <dbReference type="Proteomes" id="UP001141253"/>
    </source>
</evidence>
<keyword evidence="2" id="KW-1185">Reference proteome</keyword>
<dbReference type="InterPro" id="IPR050464">
    <property type="entry name" value="Zeta_carotene_desat/Oxidored"/>
</dbReference>
<accession>A0ABQ9C7U3</accession>
<name>A0ABQ9C7U3_9ROSI</name>
<comment type="caution">
    <text evidence="1">The sequence shown here is derived from an EMBL/GenBank/DDBJ whole genome shotgun (WGS) entry which is preliminary data.</text>
</comment>
<reference evidence="1" key="2">
    <citation type="journal article" date="2023" name="Int. J. Mol. Sci.">
        <title>De Novo Assembly and Annotation of 11 Diverse Shrub Willow (Salix) Genomes Reveals Novel Gene Organization in Sex-Linked Regions.</title>
        <authorList>
            <person name="Hyden B."/>
            <person name="Feng K."/>
            <person name="Yates T.B."/>
            <person name="Jawdy S."/>
            <person name="Cereghino C."/>
            <person name="Smart L.B."/>
            <person name="Muchero W."/>
        </authorList>
    </citation>
    <scope>NUCLEOTIDE SEQUENCE</scope>
    <source>
        <tissue evidence="1">Shoot tip</tissue>
    </source>
</reference>
<reference evidence="1" key="1">
    <citation type="submission" date="2022-10" db="EMBL/GenBank/DDBJ databases">
        <authorList>
            <person name="Hyden B.L."/>
            <person name="Feng K."/>
            <person name="Yates T."/>
            <person name="Jawdy S."/>
            <person name="Smart L.B."/>
            <person name="Muchero W."/>
        </authorList>
    </citation>
    <scope>NUCLEOTIDE SEQUENCE</scope>
    <source>
        <tissue evidence="1">Shoot tip</tissue>
    </source>
</reference>